<evidence type="ECO:0000313" key="4">
    <source>
        <dbReference type="Proteomes" id="UP000076321"/>
    </source>
</evidence>
<dbReference type="OrthoDB" id="4763957at2"/>
<sequence length="411" mass="44042">MAETPVVAQGPNPLIKTDAAQDESSLEGAGILQDFWDTGAKIASGDWAEGLANFVNGVSGLADFVADPLGTLAASAFGWIIEHVPFLREPLDWLVGDQVALDNMIGTWENVGKELESVSEDLTKATERDSANWTGEAADAYRAFAKNRADLYAGIASGANSIGTLVSVCKMILAVVRTIVRDLIAECLGKLVSIAMRYPGPAMPAGIAAEGTPKAISYARRCLDWIKKLTKAFDKAKGLFKRLTDGFDKIKDALTPKALKKFTGGGKNAVDGAGETTTFASKVAEARKDLPDSRKHIFGLENTTKDKSLTENLSQVKENLTDRLKDRYGEDFQSNLTKEKRKFIGKKIDETTGDVLGEDEEPPSRKAPSSAGVMGPYSANGAPQTSAEREDEPAEAPIFDQHGGQRISGSL</sequence>
<dbReference type="Proteomes" id="UP000076321">
    <property type="component" value="Unassembled WGS sequence"/>
</dbReference>
<name>A0A154MKN1_9PSEU</name>
<evidence type="ECO:0000313" key="3">
    <source>
        <dbReference type="EMBL" id="OKA03945.1"/>
    </source>
</evidence>
<gene>
    <name evidence="3" type="ORF">ATP06_0232440</name>
    <name evidence="2" type="ORF">AVL48_01585</name>
</gene>
<evidence type="ECO:0000313" key="2">
    <source>
        <dbReference type="EMBL" id="KZB84928.1"/>
    </source>
</evidence>
<evidence type="ECO:0008006" key="6">
    <source>
        <dbReference type="Google" id="ProtNLM"/>
    </source>
</evidence>
<comment type="caution">
    <text evidence="2">The sequence shown here is derived from an EMBL/GenBank/DDBJ whole genome shotgun (WGS) entry which is preliminary data.</text>
</comment>
<keyword evidence="5" id="KW-1185">Reference proteome</keyword>
<reference evidence="3 5" key="2">
    <citation type="submission" date="2016-11" db="EMBL/GenBank/DDBJ databases">
        <title>Genome sequencing of Amycolatopsis regifaucium.</title>
        <authorList>
            <person name="Mayilraj S."/>
            <person name="Kaur N."/>
        </authorList>
    </citation>
    <scope>NUCLEOTIDE SEQUENCE [LARGE SCALE GENOMIC DNA]</scope>
    <source>
        <strain evidence="3 5">GY080</strain>
    </source>
</reference>
<dbReference type="AlphaFoldDB" id="A0A154MKN1"/>
<protein>
    <recommendedName>
        <fullName evidence="6">Rhs protein</fullName>
    </recommendedName>
</protein>
<organism evidence="2 4">
    <name type="scientific">Amycolatopsis regifaucium</name>
    <dbReference type="NCBI Taxonomy" id="546365"/>
    <lineage>
        <taxon>Bacteria</taxon>
        <taxon>Bacillati</taxon>
        <taxon>Actinomycetota</taxon>
        <taxon>Actinomycetes</taxon>
        <taxon>Pseudonocardiales</taxon>
        <taxon>Pseudonocardiaceae</taxon>
        <taxon>Amycolatopsis</taxon>
    </lineage>
</organism>
<reference evidence="2 4" key="1">
    <citation type="submission" date="2015-12" db="EMBL/GenBank/DDBJ databases">
        <title>Amycolatopsis regifaucium genome sequencing and assembly.</title>
        <authorList>
            <person name="Mayilraj S."/>
        </authorList>
    </citation>
    <scope>NUCLEOTIDE SEQUENCE [LARGE SCALE GENOMIC DNA]</scope>
    <source>
        <strain evidence="2 4">GY080</strain>
    </source>
</reference>
<evidence type="ECO:0000256" key="1">
    <source>
        <dbReference type="SAM" id="MobiDB-lite"/>
    </source>
</evidence>
<dbReference type="Proteomes" id="UP000186883">
    <property type="component" value="Unassembled WGS sequence"/>
</dbReference>
<evidence type="ECO:0000313" key="5">
    <source>
        <dbReference type="Proteomes" id="UP000186883"/>
    </source>
</evidence>
<accession>A0A154MKN1</accession>
<proteinExistence type="predicted"/>
<dbReference type="EMBL" id="LQCI01000012">
    <property type="protein sequence ID" value="KZB84928.1"/>
    <property type="molecule type" value="Genomic_DNA"/>
</dbReference>
<dbReference type="EMBL" id="LOBU02000024">
    <property type="protein sequence ID" value="OKA03945.1"/>
    <property type="molecule type" value="Genomic_DNA"/>
</dbReference>
<feature type="region of interest" description="Disordered" evidence="1">
    <location>
        <begin position="351"/>
        <end position="411"/>
    </location>
</feature>